<dbReference type="AlphaFoldDB" id="A0A542W2D5"/>
<dbReference type="GO" id="GO:0005506">
    <property type="term" value="F:iron ion binding"/>
    <property type="evidence" value="ECO:0007669"/>
    <property type="project" value="InterPro"/>
</dbReference>
<dbReference type="PANTHER" id="PTHR11178:SF1">
    <property type="entry name" value="NFU1 IRON-SULFUR CLUSTER SCAFFOLD HOMOLOG, MITOCHONDRIAL"/>
    <property type="match status" value="1"/>
</dbReference>
<dbReference type="EMBL" id="VFOF01000001">
    <property type="protein sequence ID" value="TQL17746.1"/>
    <property type="molecule type" value="Genomic_DNA"/>
</dbReference>
<dbReference type="SUPFAM" id="SSF117916">
    <property type="entry name" value="Fe-S cluster assembly (FSCA) domain-like"/>
    <property type="match status" value="1"/>
</dbReference>
<dbReference type="PANTHER" id="PTHR11178">
    <property type="entry name" value="IRON-SULFUR CLUSTER SCAFFOLD PROTEIN NFU-RELATED"/>
    <property type="match status" value="1"/>
</dbReference>
<evidence type="ECO:0000256" key="1">
    <source>
        <dbReference type="ARBA" id="ARBA00006420"/>
    </source>
</evidence>
<dbReference type="InterPro" id="IPR001075">
    <property type="entry name" value="NIF_FeS_clus_asmbl_NifU_C"/>
</dbReference>
<dbReference type="OrthoDB" id="9796965at2"/>
<dbReference type="Gene3D" id="3.30.1370.70">
    <property type="entry name" value="Scaffold protein Nfu/NifU, N-terminal domain"/>
    <property type="match status" value="1"/>
</dbReference>
<dbReference type="Pfam" id="PF08712">
    <property type="entry name" value="Nfu_N"/>
    <property type="match status" value="1"/>
</dbReference>
<dbReference type="InterPro" id="IPR035433">
    <property type="entry name" value="NFU1-like"/>
</dbReference>
<gene>
    <name evidence="3" type="ORF">FBY58_1349</name>
</gene>
<dbReference type="Pfam" id="PF01106">
    <property type="entry name" value="NifU"/>
    <property type="match status" value="1"/>
</dbReference>
<dbReference type="Proteomes" id="UP000316887">
    <property type="component" value="Unassembled WGS sequence"/>
</dbReference>
<name>A0A542W2D5_ZYMMB</name>
<sequence>MLIETENTPNPATLKFLLHCPVMERESRYFVNKEEATDSPLAVALFDLQHVTSVFYGRDFISVTLDSPSLWSQFESKVIMIISDHFENDIPLLNENSENTEKQNGEEDDDVVLQIKDLIDDRVRPAVARDGGDIVFQKFEDGIVYLSMRGACAGCPSSVATLKQGVETLLKHFVPEVIEVRAI</sequence>
<dbReference type="InterPro" id="IPR034904">
    <property type="entry name" value="FSCA_dom_sf"/>
</dbReference>
<evidence type="ECO:0000313" key="3">
    <source>
        <dbReference type="EMBL" id="TQL17746.1"/>
    </source>
</evidence>
<evidence type="ECO:0000313" key="4">
    <source>
        <dbReference type="Proteomes" id="UP000316887"/>
    </source>
</evidence>
<evidence type="ECO:0000259" key="2">
    <source>
        <dbReference type="SMART" id="SM00932"/>
    </source>
</evidence>
<dbReference type="InterPro" id="IPR036498">
    <property type="entry name" value="Nfu/NifU_N_sf"/>
</dbReference>
<reference evidence="3 4" key="1">
    <citation type="submission" date="2019-06" db="EMBL/GenBank/DDBJ databases">
        <title>Genome sequencing of Zymomonas mobilis strains for genetic engineering and biofuel applications.</title>
        <authorList>
            <person name="Teravest M."/>
        </authorList>
    </citation>
    <scope>NUCLEOTIDE SEQUENCE [LARGE SCALE GENOMIC DNA]</scope>
    <source>
        <strain evidence="3 4">AN0101</strain>
    </source>
</reference>
<feature type="domain" description="Scaffold protein Nfu/NifU N-terminal" evidence="2">
    <location>
        <begin position="3"/>
        <end position="89"/>
    </location>
</feature>
<dbReference type="SMART" id="SM00932">
    <property type="entry name" value="Nfu_N"/>
    <property type="match status" value="1"/>
</dbReference>
<dbReference type="SUPFAM" id="SSF110836">
    <property type="entry name" value="Hypothetical protein SAV1430"/>
    <property type="match status" value="1"/>
</dbReference>
<protein>
    <submittedName>
        <fullName evidence="3">Fe-S cluster biogenesis protein NfuA</fullName>
    </submittedName>
</protein>
<dbReference type="GO" id="GO:0051536">
    <property type="term" value="F:iron-sulfur cluster binding"/>
    <property type="evidence" value="ECO:0007669"/>
    <property type="project" value="InterPro"/>
</dbReference>
<dbReference type="RefSeq" id="WP_141920110.1">
    <property type="nucleotide sequence ID" value="NZ_VFOF01000001.1"/>
</dbReference>
<proteinExistence type="inferred from homology"/>
<dbReference type="InterPro" id="IPR014824">
    <property type="entry name" value="Nfu/NifU_N"/>
</dbReference>
<dbReference type="Gene3D" id="3.30.300.130">
    <property type="entry name" value="Fe-S cluster assembly (FSCA)"/>
    <property type="match status" value="1"/>
</dbReference>
<comment type="caution">
    <text evidence="3">The sequence shown here is derived from an EMBL/GenBank/DDBJ whole genome shotgun (WGS) entry which is preliminary data.</text>
</comment>
<accession>A0A542W2D5</accession>
<dbReference type="PIRSF" id="PIRSF036773">
    <property type="entry name" value="HIRIP5"/>
    <property type="match status" value="1"/>
</dbReference>
<organism evidence="3 4">
    <name type="scientific">Zymomonas mobilis</name>
    <dbReference type="NCBI Taxonomy" id="542"/>
    <lineage>
        <taxon>Bacteria</taxon>
        <taxon>Pseudomonadati</taxon>
        <taxon>Pseudomonadota</taxon>
        <taxon>Alphaproteobacteria</taxon>
        <taxon>Sphingomonadales</taxon>
        <taxon>Zymomonadaceae</taxon>
        <taxon>Zymomonas</taxon>
    </lineage>
</organism>
<comment type="similarity">
    <text evidence="1">Belongs to the NifU family.</text>
</comment>
<dbReference type="GO" id="GO:0016226">
    <property type="term" value="P:iron-sulfur cluster assembly"/>
    <property type="evidence" value="ECO:0007669"/>
    <property type="project" value="InterPro"/>
</dbReference>